<dbReference type="InterPro" id="IPR029063">
    <property type="entry name" value="SAM-dependent_MTases_sf"/>
</dbReference>
<evidence type="ECO:0000313" key="3">
    <source>
        <dbReference type="EMBL" id="QHU28331.1"/>
    </source>
</evidence>
<protein>
    <recommendedName>
        <fullName evidence="2">Methyltransferase type 11 domain-containing protein</fullName>
    </recommendedName>
</protein>
<feature type="domain" description="Methyltransferase type 11" evidence="2">
    <location>
        <begin position="98"/>
        <end position="191"/>
    </location>
</feature>
<dbReference type="PANTHER" id="PTHR43861">
    <property type="entry name" value="TRANS-ACONITATE 2-METHYLTRANSFERASE-RELATED"/>
    <property type="match status" value="1"/>
</dbReference>
<proteinExistence type="predicted"/>
<feature type="transmembrane region" description="Helical" evidence="1">
    <location>
        <begin position="15"/>
        <end position="35"/>
    </location>
</feature>
<dbReference type="AlphaFoldDB" id="A0A6C0LF44"/>
<dbReference type="GO" id="GO:0008757">
    <property type="term" value="F:S-adenosylmethionine-dependent methyltransferase activity"/>
    <property type="evidence" value="ECO:0007669"/>
    <property type="project" value="InterPro"/>
</dbReference>
<evidence type="ECO:0000259" key="2">
    <source>
        <dbReference type="Pfam" id="PF08241"/>
    </source>
</evidence>
<organism evidence="3">
    <name type="scientific">viral metagenome</name>
    <dbReference type="NCBI Taxonomy" id="1070528"/>
    <lineage>
        <taxon>unclassified sequences</taxon>
        <taxon>metagenomes</taxon>
        <taxon>organismal metagenomes</taxon>
    </lineage>
</organism>
<keyword evidence="1" id="KW-0472">Membrane</keyword>
<dbReference type="Pfam" id="PF08241">
    <property type="entry name" value="Methyltransf_11"/>
    <property type="match status" value="1"/>
</dbReference>
<keyword evidence="1" id="KW-0812">Transmembrane</keyword>
<accession>A0A6C0LF44</accession>
<name>A0A6C0LF44_9ZZZZ</name>
<dbReference type="PANTHER" id="PTHR43861:SF1">
    <property type="entry name" value="TRANS-ACONITATE 2-METHYLTRANSFERASE"/>
    <property type="match status" value="1"/>
</dbReference>
<dbReference type="CDD" id="cd02440">
    <property type="entry name" value="AdoMet_MTases"/>
    <property type="match status" value="1"/>
</dbReference>
<reference evidence="3" key="1">
    <citation type="journal article" date="2020" name="Nature">
        <title>Giant virus diversity and host interactions through global metagenomics.</title>
        <authorList>
            <person name="Schulz F."/>
            <person name="Roux S."/>
            <person name="Paez-Espino D."/>
            <person name="Jungbluth S."/>
            <person name="Walsh D.A."/>
            <person name="Denef V.J."/>
            <person name="McMahon K.D."/>
            <person name="Konstantinidis K.T."/>
            <person name="Eloe-Fadrosh E.A."/>
            <person name="Kyrpides N.C."/>
            <person name="Woyke T."/>
        </authorList>
    </citation>
    <scope>NUCLEOTIDE SEQUENCE</scope>
    <source>
        <strain evidence="3">GVMAG-M-3300027770-73</strain>
    </source>
</reference>
<keyword evidence="1" id="KW-1133">Transmembrane helix</keyword>
<dbReference type="InterPro" id="IPR013216">
    <property type="entry name" value="Methyltransf_11"/>
</dbReference>
<sequence>MKQFFNPITNFYHKLSFWAKILILIVILLIVVVTFKKNDKKQEGYQQNDVFEFKSGTDIYDDFYSSIYDQLVFSNIKDNYEIGKIIEKTQPTSESIILDVGCGTGHHVAALEAQHIPAVGIDISSSMIKQAKEYYPDYNFVQGDVLKAMQFRANSFTHILCMYFTLYYFPDKLTFFKNCMYWLKSGGALVIHVVDRDMFDPVIPPANPLLLLSGQRYADKRITESKVTFDDFIYKSNFDLPEGSDTAKFIEKFTNRKTGKPFRRNEHVLYMESEDRILTLAREVGFIMQGEIDMIKSGYEYQKLFILVKPS</sequence>
<dbReference type="EMBL" id="MN740471">
    <property type="protein sequence ID" value="QHU28331.1"/>
    <property type="molecule type" value="Genomic_DNA"/>
</dbReference>
<dbReference type="SUPFAM" id="SSF53335">
    <property type="entry name" value="S-adenosyl-L-methionine-dependent methyltransferases"/>
    <property type="match status" value="1"/>
</dbReference>
<dbReference type="Gene3D" id="3.40.50.150">
    <property type="entry name" value="Vaccinia Virus protein VP39"/>
    <property type="match status" value="1"/>
</dbReference>
<evidence type="ECO:0000256" key="1">
    <source>
        <dbReference type="SAM" id="Phobius"/>
    </source>
</evidence>